<dbReference type="STRING" id="1245526.SAMN05216580_0868"/>
<dbReference type="InterPro" id="IPR003416">
    <property type="entry name" value="MgtC/SapB/SrpB/YhiD_fam"/>
</dbReference>
<dbReference type="Pfam" id="PF21770">
    <property type="entry name" value="MgtC_SapB_C"/>
    <property type="match status" value="1"/>
</dbReference>
<accession>A0A1H2EX32</accession>
<dbReference type="InterPro" id="IPR048640">
    <property type="entry name" value="MgtC-like_C"/>
</dbReference>
<keyword evidence="9" id="KW-0997">Cell inner membrane</keyword>
<keyword evidence="6 9" id="KW-1133">Transmembrane helix</keyword>
<dbReference type="OrthoDB" id="9811198at2"/>
<feature type="transmembrane region" description="Helical" evidence="9">
    <location>
        <begin position="61"/>
        <end position="78"/>
    </location>
</feature>
<evidence type="ECO:0000256" key="8">
    <source>
        <dbReference type="ARBA" id="ARBA00025369"/>
    </source>
</evidence>
<evidence type="ECO:0000256" key="7">
    <source>
        <dbReference type="ARBA" id="ARBA00023136"/>
    </source>
</evidence>
<dbReference type="PANTHER" id="PTHR33778">
    <property type="entry name" value="PROTEIN MGTC"/>
    <property type="match status" value="1"/>
</dbReference>
<dbReference type="PRINTS" id="PR01837">
    <property type="entry name" value="MGTCSAPBPROT"/>
</dbReference>
<dbReference type="InterPro" id="IPR049177">
    <property type="entry name" value="MgtC_SapB_SrpB_YhiD_N"/>
</dbReference>
<feature type="transmembrane region" description="Helical" evidence="9">
    <location>
        <begin position="5"/>
        <end position="21"/>
    </location>
</feature>
<comment type="function">
    <text evidence="8">Virulence factor required for growth in low Mg(2+) medium and for intramacrophage survival. May be involved in regulating membrane potential by activating Na(+)/K(+)-ATPase.</text>
</comment>
<dbReference type="EMBL" id="LT629780">
    <property type="protein sequence ID" value="SDT99268.1"/>
    <property type="molecule type" value="Genomic_DNA"/>
</dbReference>
<evidence type="ECO:0000256" key="4">
    <source>
        <dbReference type="ARBA" id="ARBA00022475"/>
    </source>
</evidence>
<feature type="domain" description="MgtC-like C-terminal" evidence="11">
    <location>
        <begin position="146"/>
        <end position="223"/>
    </location>
</feature>
<keyword evidence="5 9" id="KW-0812">Transmembrane</keyword>
<feature type="transmembrane region" description="Helical" evidence="9">
    <location>
        <begin position="33"/>
        <end position="52"/>
    </location>
</feature>
<evidence type="ECO:0000256" key="9">
    <source>
        <dbReference type="RuleBase" id="RU365041"/>
    </source>
</evidence>
<dbReference type="Proteomes" id="UP000243063">
    <property type="component" value="Chromosome I"/>
</dbReference>
<evidence type="ECO:0000256" key="2">
    <source>
        <dbReference type="ARBA" id="ARBA00009298"/>
    </source>
</evidence>
<sequence length="230" mass="24544">MHSDILLNLLVATAIGALIGLERQWRQRLTGLTTHALVALGAAVFTSLPLLVDGDTSPSRIAAQVVSGIGFLGAGVILRDGFNVRGLSTAATLWCSAAVGVLAGSGFALLAAEVGALILATHLLLNPLGRWISRRALQENETEQYYRIELTCKACDEARIRALLLKGLSDQQLRLQRLESHALKDSDRVEVSATLLALERRDALLERLVGQLCLDPNVSAASWLAAPPPA</sequence>
<dbReference type="PANTHER" id="PTHR33778:SF3">
    <property type="entry name" value="PROTEIN MGTC"/>
    <property type="match status" value="1"/>
</dbReference>
<feature type="domain" description="MgtC/SapB/SrpB/YhiD N-terminal" evidence="10">
    <location>
        <begin position="9"/>
        <end position="130"/>
    </location>
</feature>
<dbReference type="Gene3D" id="3.30.70.260">
    <property type="match status" value="1"/>
</dbReference>
<gene>
    <name evidence="12" type="ORF">SAMN05216580_0868</name>
</gene>
<dbReference type="Pfam" id="PF02308">
    <property type="entry name" value="MgtC"/>
    <property type="match status" value="1"/>
</dbReference>
<evidence type="ECO:0000313" key="13">
    <source>
        <dbReference type="Proteomes" id="UP000243063"/>
    </source>
</evidence>
<evidence type="ECO:0000259" key="10">
    <source>
        <dbReference type="Pfam" id="PF02308"/>
    </source>
</evidence>
<proteinExistence type="inferred from homology"/>
<evidence type="ECO:0000256" key="6">
    <source>
        <dbReference type="ARBA" id="ARBA00022989"/>
    </source>
</evidence>
<dbReference type="AlphaFoldDB" id="A0A1H2EX32"/>
<dbReference type="RefSeq" id="WP_090212393.1">
    <property type="nucleotide sequence ID" value="NZ_LT629780.1"/>
</dbReference>
<protein>
    <recommendedName>
        <fullName evidence="3 9">Protein MgtC</fullName>
    </recommendedName>
</protein>
<evidence type="ECO:0000256" key="5">
    <source>
        <dbReference type="ARBA" id="ARBA00022692"/>
    </source>
</evidence>
<reference evidence="13" key="1">
    <citation type="submission" date="2016-10" db="EMBL/GenBank/DDBJ databases">
        <authorList>
            <person name="Varghese N."/>
            <person name="Submissions S."/>
        </authorList>
    </citation>
    <scope>NUCLEOTIDE SEQUENCE [LARGE SCALE GENOMIC DNA]</scope>
    <source>
        <strain evidence="13">CCTCC 2012022</strain>
    </source>
</reference>
<keyword evidence="7 9" id="KW-0472">Membrane</keyword>
<keyword evidence="4" id="KW-1003">Cell membrane</keyword>
<evidence type="ECO:0000256" key="1">
    <source>
        <dbReference type="ARBA" id="ARBA00004651"/>
    </source>
</evidence>
<comment type="subcellular location">
    <subcellularLocation>
        <location evidence="9">Cell inner membrane</location>
        <topology evidence="9">Multi-pass membrane protein</topology>
    </subcellularLocation>
    <subcellularLocation>
        <location evidence="1">Cell membrane</location>
        <topology evidence="1">Multi-pass membrane protein</topology>
    </subcellularLocation>
</comment>
<name>A0A1H2EX32_9GAMM</name>
<keyword evidence="13" id="KW-1185">Reference proteome</keyword>
<organism evidence="12 13">
    <name type="scientific">Geopseudomonas guangdongensis</name>
    <dbReference type="NCBI Taxonomy" id="1245526"/>
    <lineage>
        <taxon>Bacteria</taxon>
        <taxon>Pseudomonadati</taxon>
        <taxon>Pseudomonadota</taxon>
        <taxon>Gammaproteobacteria</taxon>
        <taxon>Pseudomonadales</taxon>
        <taxon>Pseudomonadaceae</taxon>
        <taxon>Geopseudomonas</taxon>
    </lineage>
</organism>
<evidence type="ECO:0000259" key="11">
    <source>
        <dbReference type="Pfam" id="PF21770"/>
    </source>
</evidence>
<comment type="similarity">
    <text evidence="2 9">Belongs to the MgtC/SapB family.</text>
</comment>
<evidence type="ECO:0000256" key="3">
    <source>
        <dbReference type="ARBA" id="ARBA00013833"/>
    </source>
</evidence>
<evidence type="ECO:0000313" key="12">
    <source>
        <dbReference type="EMBL" id="SDT99268.1"/>
    </source>
</evidence>
<dbReference type="GO" id="GO:0005886">
    <property type="term" value="C:plasma membrane"/>
    <property type="evidence" value="ECO:0007669"/>
    <property type="project" value="UniProtKB-SubCell"/>
</dbReference>
<feature type="transmembrane region" description="Helical" evidence="9">
    <location>
        <begin position="98"/>
        <end position="125"/>
    </location>
</feature>